<dbReference type="PANTHER" id="PTHR48228:SF5">
    <property type="entry name" value="ALPHA-METHYLACYL-COA RACEMASE"/>
    <property type="match status" value="1"/>
</dbReference>
<evidence type="ECO:0000313" key="2">
    <source>
        <dbReference type="EMBL" id="TXS89517.1"/>
    </source>
</evidence>
<dbReference type="InterPro" id="IPR044855">
    <property type="entry name" value="CoA-Trfase_III_dom3_sf"/>
</dbReference>
<accession>A0A5C8ZPR3</accession>
<reference evidence="2 3" key="1">
    <citation type="submission" date="2019-08" db="EMBL/GenBank/DDBJ databases">
        <title>Parahaliea maris sp. nov., isolated from the surface seawater.</title>
        <authorList>
            <person name="Liu Y."/>
        </authorList>
    </citation>
    <scope>NUCLEOTIDE SEQUENCE [LARGE SCALE GENOMIC DNA]</scope>
    <source>
        <strain evidence="2 3">HSLHS9</strain>
    </source>
</reference>
<keyword evidence="2" id="KW-0808">Transferase</keyword>
<dbReference type="Gene3D" id="3.40.50.10540">
    <property type="entry name" value="Crotonobetainyl-coa:carnitine coa-transferase, domain 1"/>
    <property type="match status" value="1"/>
</dbReference>
<dbReference type="Gene3D" id="3.30.1540.10">
    <property type="entry name" value="formyl-coa transferase, domain 3"/>
    <property type="match status" value="1"/>
</dbReference>
<dbReference type="Proteomes" id="UP000321039">
    <property type="component" value="Unassembled WGS sequence"/>
</dbReference>
<dbReference type="AlphaFoldDB" id="A0A5C8ZPR3"/>
<protein>
    <submittedName>
        <fullName evidence="2">CoA transferase</fullName>
    </submittedName>
</protein>
<dbReference type="InterPro" id="IPR050509">
    <property type="entry name" value="CoA-transferase_III"/>
</dbReference>
<gene>
    <name evidence="2" type="ORF">FV139_19705</name>
</gene>
<sequence length="380" mass="40082">MGPLEGFRIIELTGIGPGPFCGMLLSDLGAEIISIERPGGGSRDDAVCMRNRRSVCVDLKQPEGVELVLDLCESADAIYEGFRPGVAERLGLGPEVCRQRNPGLVYGRITGWGQTGPLAQAAGHDINYISLSGALHAIGRAGERPLPPLNLAGDYGGGGLFLALGILSALLEKSRSGQGQVVDASMVEGSAALMAVFYGLHAQGLHSTERGTNLLDTGAPFYEVYETLTESGQAPQYVSVGPLEPQFYAMLVKAVGGEQTDFYPQHATDAWPRRKEQLAAIFGQKSRDEWCELLEGTDACFAPILSLTEAPGHPHNQARGSFVTVDGVTQPAPAPKFSRSQPATPSAAVPQGHDTEAVLAEMGYTAEKLAALRSSGAVPV</sequence>
<dbReference type="InterPro" id="IPR023606">
    <property type="entry name" value="CoA-Trfase_III_dom_1_sf"/>
</dbReference>
<dbReference type="SUPFAM" id="SSF89796">
    <property type="entry name" value="CoA-transferase family III (CaiB/BaiF)"/>
    <property type="match status" value="1"/>
</dbReference>
<dbReference type="InterPro" id="IPR003673">
    <property type="entry name" value="CoA-Trfase_fam_III"/>
</dbReference>
<feature type="region of interest" description="Disordered" evidence="1">
    <location>
        <begin position="330"/>
        <end position="350"/>
    </location>
</feature>
<dbReference type="PANTHER" id="PTHR48228">
    <property type="entry name" value="SUCCINYL-COA--D-CITRAMALATE COA-TRANSFERASE"/>
    <property type="match status" value="1"/>
</dbReference>
<dbReference type="EMBL" id="VRZA01000010">
    <property type="protein sequence ID" value="TXS89517.1"/>
    <property type="molecule type" value="Genomic_DNA"/>
</dbReference>
<evidence type="ECO:0000256" key="1">
    <source>
        <dbReference type="SAM" id="MobiDB-lite"/>
    </source>
</evidence>
<proteinExistence type="predicted"/>
<name>A0A5C8ZPR3_9GAMM</name>
<evidence type="ECO:0000313" key="3">
    <source>
        <dbReference type="Proteomes" id="UP000321039"/>
    </source>
</evidence>
<organism evidence="2 3">
    <name type="scientific">Parahaliea maris</name>
    <dbReference type="NCBI Taxonomy" id="2716870"/>
    <lineage>
        <taxon>Bacteria</taxon>
        <taxon>Pseudomonadati</taxon>
        <taxon>Pseudomonadota</taxon>
        <taxon>Gammaproteobacteria</taxon>
        <taxon>Cellvibrionales</taxon>
        <taxon>Halieaceae</taxon>
        <taxon>Parahaliea</taxon>
    </lineage>
</organism>
<dbReference type="Pfam" id="PF02515">
    <property type="entry name" value="CoA_transf_3"/>
    <property type="match status" value="1"/>
</dbReference>
<comment type="caution">
    <text evidence="2">The sequence shown here is derived from an EMBL/GenBank/DDBJ whole genome shotgun (WGS) entry which is preliminary data.</text>
</comment>
<keyword evidence="3" id="KW-1185">Reference proteome</keyword>
<dbReference type="GO" id="GO:0016740">
    <property type="term" value="F:transferase activity"/>
    <property type="evidence" value="ECO:0007669"/>
    <property type="project" value="UniProtKB-KW"/>
</dbReference>
<dbReference type="RefSeq" id="WP_148070209.1">
    <property type="nucleotide sequence ID" value="NZ_VRZA01000010.1"/>
</dbReference>